<sequence length="901" mass="102063">MQRAVPIERDIIVAVPASYTTTQRGSFFEKFCADILRKQSYEIVGMEVRITGMEIDIQAIHKPSGTKLYVECKFFNTKKIDSTIVDLCYSQAFRARLKSIALFSTAPLGKDAQGAYQDYLSREECDYSFYGREEIISALEACGKIQSISQLKLSANVTHATLLVHPEINFTWLFQEVRDGVAQNLIAYAGETRVDCPRVREILDSEELFENLSIKNYMVELATTPTPIDSQYEREVVSGIVVADDVMDYKPCRPEDFVGRDAIQKEIWDYLEAVREHKTATRILSVTGSSGNGKSSLVAFLAERFKNVKWKNKFYLYPVDVRSSRGAKFVSEAVVKAFNSALKDGFISINSDFSIENVNDITSGSSFKKCSEYLHEHDKVIIIFFDQFEEVFMKEELFGLFRAFERFALDVSSDNSNLVVGFSWRSGITLGDENPAYSMWNRLRDFRIDKKLTQFDAKDSSGLISTFEKNLGFKLNKSLRGRLIQQAQGFPWLLKKLCIHLFKKIQSGVSQEQLLISQLQIKSLFDEDLERPDKETACLRYVANNSPVDQYETTKEFGHKTVNNLLADRLLIKTGEKISVYWDVFRDYLKTNEAPMIPWSYMPASTINMALSVLGMLSDKDGRTFTEIQLSAGYKKGTLTNIMMDLQSFSLIEKREEEKFFLACPPEDVAEVIRSHLKGHAIYAKAIIMANDSQQDSITSEDFANIVKGVYSNKGGDVPTGYSARLLSWLKYSGLMGSYIHKIRVFRDKEYAPEFTNTSARDYMFMAATTPGNVVKIIQRLQESKILKLAEQNILRARNSIVDLISLGICTKNADSALVLSKNIDPSMSAEQLIAFAVSRADSILILKGIMGDDSVSKEELPEKFKVALGKSWKDSSSKRYINGLTKYIEFSDIHLETPEK</sequence>
<dbReference type="EMBL" id="WIWF01000200">
    <property type="protein sequence ID" value="MQT77862.1"/>
    <property type="molecule type" value="Genomic_DNA"/>
</dbReference>
<reference evidence="3 4" key="1">
    <citation type="submission" date="2019-10" db="EMBL/GenBank/DDBJ databases">
        <title>Evaluation of single-gene subtyping targets for Pseudomonas.</title>
        <authorList>
            <person name="Reichler S.J."/>
            <person name="Orsi R.H."/>
            <person name="Wiedmann M."/>
            <person name="Martin N.H."/>
            <person name="Murphy S.I."/>
        </authorList>
    </citation>
    <scope>NUCLEOTIDE SEQUENCE [LARGE SCALE GENOMIC DNA]</scope>
    <source>
        <strain evidence="3 4">FSL R10-2932</strain>
    </source>
</reference>
<comment type="caution">
    <text evidence="3">The sequence shown here is derived from an EMBL/GenBank/DDBJ whole genome shotgun (WGS) entry which is preliminary data.</text>
</comment>
<accession>A0A7X1X008</accession>
<dbReference type="GO" id="GO:0009307">
    <property type="term" value="P:DNA restriction-modification system"/>
    <property type="evidence" value="ECO:0007669"/>
    <property type="project" value="InterPro"/>
</dbReference>
<proteinExistence type="predicted"/>
<dbReference type="Proteomes" id="UP000447574">
    <property type="component" value="Unassembled WGS sequence"/>
</dbReference>
<dbReference type="Pfam" id="PF20703">
    <property type="entry name" value="nSTAND1"/>
    <property type="match status" value="1"/>
</dbReference>
<dbReference type="RefSeq" id="WP_153439164.1">
    <property type="nucleotide sequence ID" value="NZ_WIWF01000200.1"/>
</dbReference>
<dbReference type="GO" id="GO:0004519">
    <property type="term" value="F:endonuclease activity"/>
    <property type="evidence" value="ECO:0007669"/>
    <property type="project" value="InterPro"/>
</dbReference>
<dbReference type="InterPro" id="IPR007560">
    <property type="entry name" value="Restrct_endonuc_IV_Mrr"/>
</dbReference>
<dbReference type="InterPro" id="IPR027417">
    <property type="entry name" value="P-loop_NTPase"/>
</dbReference>
<dbReference type="Pfam" id="PF04471">
    <property type="entry name" value="Mrr_cat"/>
    <property type="match status" value="1"/>
</dbReference>
<evidence type="ECO:0000259" key="1">
    <source>
        <dbReference type="Pfam" id="PF04471"/>
    </source>
</evidence>
<evidence type="ECO:0000313" key="3">
    <source>
        <dbReference type="EMBL" id="MQT77862.1"/>
    </source>
</evidence>
<evidence type="ECO:0000259" key="2">
    <source>
        <dbReference type="Pfam" id="PF20703"/>
    </source>
</evidence>
<evidence type="ECO:0000313" key="4">
    <source>
        <dbReference type="Proteomes" id="UP000447574"/>
    </source>
</evidence>
<dbReference type="Gene3D" id="3.40.50.300">
    <property type="entry name" value="P-loop containing nucleotide triphosphate hydrolases"/>
    <property type="match status" value="1"/>
</dbReference>
<dbReference type="AlphaFoldDB" id="A0A7X1X008"/>
<dbReference type="GO" id="GO:0003677">
    <property type="term" value="F:DNA binding"/>
    <property type="evidence" value="ECO:0007669"/>
    <property type="project" value="InterPro"/>
</dbReference>
<dbReference type="InterPro" id="IPR049052">
    <property type="entry name" value="nSTAND1"/>
</dbReference>
<dbReference type="SUPFAM" id="SSF52980">
    <property type="entry name" value="Restriction endonuclease-like"/>
    <property type="match status" value="1"/>
</dbReference>
<feature type="domain" description="Restriction endonuclease type IV Mrr" evidence="1">
    <location>
        <begin position="25"/>
        <end position="113"/>
    </location>
</feature>
<feature type="domain" description="Novel STAND NTPase 1" evidence="2">
    <location>
        <begin position="253"/>
        <end position="396"/>
    </location>
</feature>
<dbReference type="InterPro" id="IPR011335">
    <property type="entry name" value="Restrct_endonuc-II-like"/>
</dbReference>
<dbReference type="SUPFAM" id="SSF52540">
    <property type="entry name" value="P-loop containing nucleoside triphosphate hydrolases"/>
    <property type="match status" value="1"/>
</dbReference>
<evidence type="ECO:0008006" key="5">
    <source>
        <dbReference type="Google" id="ProtNLM"/>
    </source>
</evidence>
<protein>
    <recommendedName>
        <fullName evidence="5">Restriction endonuclease type IV Mrr domain-containing protein</fullName>
    </recommendedName>
</protein>
<organism evidence="3 4">
    <name type="scientific">Pseudomonas helleri</name>
    <dbReference type="NCBI Taxonomy" id="1608996"/>
    <lineage>
        <taxon>Bacteria</taxon>
        <taxon>Pseudomonadati</taxon>
        <taxon>Pseudomonadota</taxon>
        <taxon>Gammaproteobacteria</taxon>
        <taxon>Pseudomonadales</taxon>
        <taxon>Pseudomonadaceae</taxon>
        <taxon>Pseudomonas</taxon>
    </lineage>
</organism>
<gene>
    <name evidence="3" type="ORF">GHO37_26830</name>
</gene>
<name>A0A7X1X008_9PSED</name>